<evidence type="ECO:0000256" key="2">
    <source>
        <dbReference type="ARBA" id="ARBA00009370"/>
    </source>
</evidence>
<organism evidence="6 7">
    <name type="scientific">Oceanirhabdus seepicola</name>
    <dbReference type="NCBI Taxonomy" id="2828781"/>
    <lineage>
        <taxon>Bacteria</taxon>
        <taxon>Bacillati</taxon>
        <taxon>Bacillota</taxon>
        <taxon>Clostridia</taxon>
        <taxon>Eubacteriales</taxon>
        <taxon>Clostridiaceae</taxon>
        <taxon>Oceanirhabdus</taxon>
    </lineage>
</organism>
<dbReference type="PANTHER" id="PTHR43390:SF1">
    <property type="entry name" value="CHLOROPLAST PROCESSING PEPTIDASE"/>
    <property type="match status" value="1"/>
</dbReference>
<dbReference type="Gene3D" id="2.10.109.10">
    <property type="entry name" value="Umud Fragment, subunit A"/>
    <property type="match status" value="1"/>
</dbReference>
<gene>
    <name evidence="6" type="primary">lepB</name>
    <name evidence="6" type="ORF">KDK92_08810</name>
</gene>
<evidence type="ECO:0000256" key="3">
    <source>
        <dbReference type="PIRSR" id="PIRSR600223-1"/>
    </source>
</evidence>
<sequence>MKEIVIKFKDNKFIQDWVIPFVAAGVVCLILTKFVFINVKVPTPSMVPTIEIGDRMFTTHIYNFDKLKRGDIIAFKNEDVNDKPLLKRLIGLPNEEITIEKDGTIYVDGVKLEERYVKNQVSLNYIDPRMNTGTFKVPENAYFFLGDNRSNSADARYWKDPYVYENELISKVRFRFWPLNKFGKLD</sequence>
<reference evidence="6" key="1">
    <citation type="journal article" date="2021" name="mSystems">
        <title>Bacteria and Archaea Synergistically Convert Glycine Betaine to Biogenic Methane in the Formosa Cold Seep of the South China Sea.</title>
        <authorList>
            <person name="Li L."/>
            <person name="Zhang W."/>
            <person name="Zhang S."/>
            <person name="Song L."/>
            <person name="Sun Q."/>
            <person name="Zhang H."/>
            <person name="Xiang H."/>
            <person name="Dong X."/>
        </authorList>
    </citation>
    <scope>NUCLEOTIDE SEQUENCE</scope>
    <source>
        <strain evidence="6">ZWT</strain>
    </source>
</reference>
<keyword evidence="4" id="KW-0645">Protease</keyword>
<keyword evidence="4" id="KW-0472">Membrane</keyword>
<dbReference type="EMBL" id="JAGSOJ010000002">
    <property type="protein sequence ID" value="MCM1989838.1"/>
    <property type="molecule type" value="Genomic_DNA"/>
</dbReference>
<feature type="active site" evidence="3">
    <location>
        <position position="87"/>
    </location>
</feature>
<accession>A0A9J6P0W5</accession>
<feature type="transmembrane region" description="Helical" evidence="4">
    <location>
        <begin position="17"/>
        <end position="36"/>
    </location>
</feature>
<dbReference type="InterPro" id="IPR036286">
    <property type="entry name" value="LexA/Signal_pep-like_sf"/>
</dbReference>
<evidence type="ECO:0000313" key="6">
    <source>
        <dbReference type="EMBL" id="MCM1989838.1"/>
    </source>
</evidence>
<dbReference type="SUPFAM" id="SSF51306">
    <property type="entry name" value="LexA/Signal peptidase"/>
    <property type="match status" value="1"/>
</dbReference>
<feature type="domain" description="Peptidase S26" evidence="5">
    <location>
        <begin position="15"/>
        <end position="177"/>
    </location>
</feature>
<evidence type="ECO:0000313" key="7">
    <source>
        <dbReference type="Proteomes" id="UP001056429"/>
    </source>
</evidence>
<dbReference type="GO" id="GO:0004252">
    <property type="term" value="F:serine-type endopeptidase activity"/>
    <property type="evidence" value="ECO:0007669"/>
    <property type="project" value="InterPro"/>
</dbReference>
<dbReference type="GO" id="GO:0006465">
    <property type="term" value="P:signal peptide processing"/>
    <property type="evidence" value="ECO:0007669"/>
    <property type="project" value="InterPro"/>
</dbReference>
<feature type="active site" evidence="3">
    <location>
        <position position="45"/>
    </location>
</feature>
<dbReference type="InterPro" id="IPR019533">
    <property type="entry name" value="Peptidase_S26"/>
</dbReference>
<dbReference type="RefSeq" id="WP_250858860.1">
    <property type="nucleotide sequence ID" value="NZ_JAGSOJ010000002.1"/>
</dbReference>
<comment type="catalytic activity">
    <reaction evidence="4">
        <text>Cleavage of hydrophobic, N-terminal signal or leader sequences from secreted and periplasmic proteins.</text>
        <dbReference type="EC" id="3.4.21.89"/>
    </reaction>
</comment>
<comment type="similarity">
    <text evidence="2 4">Belongs to the peptidase S26 family.</text>
</comment>
<keyword evidence="4" id="KW-0812">Transmembrane</keyword>
<dbReference type="EC" id="3.4.21.89" evidence="4"/>
<dbReference type="GO" id="GO:0009003">
    <property type="term" value="F:signal peptidase activity"/>
    <property type="evidence" value="ECO:0007669"/>
    <property type="project" value="UniProtKB-EC"/>
</dbReference>
<dbReference type="PANTHER" id="PTHR43390">
    <property type="entry name" value="SIGNAL PEPTIDASE I"/>
    <property type="match status" value="1"/>
</dbReference>
<proteinExistence type="inferred from homology"/>
<dbReference type="InterPro" id="IPR000223">
    <property type="entry name" value="Pept_S26A_signal_pept_1"/>
</dbReference>
<comment type="caution">
    <text evidence="6">The sequence shown here is derived from an EMBL/GenBank/DDBJ whole genome shotgun (WGS) entry which is preliminary data.</text>
</comment>
<evidence type="ECO:0000259" key="5">
    <source>
        <dbReference type="Pfam" id="PF10502"/>
    </source>
</evidence>
<keyword evidence="7" id="KW-1185">Reference proteome</keyword>
<evidence type="ECO:0000256" key="4">
    <source>
        <dbReference type="RuleBase" id="RU362042"/>
    </source>
</evidence>
<dbReference type="AlphaFoldDB" id="A0A9J6P0W5"/>
<name>A0A9J6P0W5_9CLOT</name>
<dbReference type="PRINTS" id="PR00727">
    <property type="entry name" value="LEADERPTASE"/>
</dbReference>
<keyword evidence="4 6" id="KW-0378">Hydrolase</keyword>
<dbReference type="NCBIfam" id="TIGR02227">
    <property type="entry name" value="sigpep_I_bact"/>
    <property type="match status" value="1"/>
</dbReference>
<keyword evidence="4" id="KW-1133">Transmembrane helix</keyword>
<dbReference type="CDD" id="cd06530">
    <property type="entry name" value="S26_SPase_I"/>
    <property type="match status" value="1"/>
</dbReference>
<protein>
    <recommendedName>
        <fullName evidence="4">Signal peptidase I</fullName>
        <ecNumber evidence="4">3.4.21.89</ecNumber>
    </recommendedName>
</protein>
<reference evidence="6" key="2">
    <citation type="submission" date="2021-04" db="EMBL/GenBank/DDBJ databases">
        <authorList>
            <person name="Dong X."/>
        </authorList>
    </citation>
    <scope>NUCLEOTIDE SEQUENCE</scope>
    <source>
        <strain evidence="6">ZWT</strain>
    </source>
</reference>
<comment type="subcellular location">
    <subcellularLocation>
        <location evidence="1">Cell membrane</location>
        <topology evidence="1">Single-pass type II membrane protein</topology>
    </subcellularLocation>
    <subcellularLocation>
        <location evidence="4">Membrane</location>
        <topology evidence="4">Single-pass type II membrane protein</topology>
    </subcellularLocation>
</comment>
<dbReference type="Proteomes" id="UP001056429">
    <property type="component" value="Unassembled WGS sequence"/>
</dbReference>
<dbReference type="Pfam" id="PF10502">
    <property type="entry name" value="Peptidase_S26"/>
    <property type="match status" value="1"/>
</dbReference>
<evidence type="ECO:0000256" key="1">
    <source>
        <dbReference type="ARBA" id="ARBA00004401"/>
    </source>
</evidence>
<dbReference type="GO" id="GO:0005886">
    <property type="term" value="C:plasma membrane"/>
    <property type="evidence" value="ECO:0007669"/>
    <property type="project" value="UniProtKB-SubCell"/>
</dbReference>